<dbReference type="Proteomes" id="UP000704712">
    <property type="component" value="Unassembled WGS sequence"/>
</dbReference>
<comment type="caution">
    <text evidence="2">The sequence shown here is derived from an EMBL/GenBank/DDBJ whole genome shotgun (WGS) entry which is preliminary data.</text>
</comment>
<reference evidence="2" key="1">
    <citation type="submission" date="2020-04" db="EMBL/GenBank/DDBJ databases">
        <title>Hybrid Assembly of Korean Phytophthora infestans isolates.</title>
        <authorList>
            <person name="Prokchorchik M."/>
            <person name="Lee Y."/>
            <person name="Seo J."/>
            <person name="Cho J.-H."/>
            <person name="Park Y.-E."/>
            <person name="Jang D.-C."/>
            <person name="Im J.-S."/>
            <person name="Choi J.-G."/>
            <person name="Park H.-J."/>
            <person name="Lee G.-B."/>
            <person name="Lee Y.-G."/>
            <person name="Hong S.-Y."/>
            <person name="Cho K."/>
            <person name="Sohn K.H."/>
        </authorList>
    </citation>
    <scope>NUCLEOTIDE SEQUENCE</scope>
    <source>
        <strain evidence="2">KR_1_A1</strain>
        <strain evidence="3">KR_2_A2</strain>
    </source>
</reference>
<proteinExistence type="predicted"/>
<accession>A0A833W5L4</accession>
<keyword evidence="1" id="KW-0175">Coiled coil</keyword>
<dbReference type="CDD" id="cd14688">
    <property type="entry name" value="bZIP_YAP"/>
    <property type="match status" value="1"/>
</dbReference>
<gene>
    <name evidence="2" type="ORF">GN244_ATG18830</name>
    <name evidence="3" type="ORF">GN958_ATG12227</name>
</gene>
<sequence>MHRNTLPTVDGALFAELANWQHLSMQLRRKSRRETQRRYRKKQADHMVSLEKDVQQLQDEITKLQQRRVSTETASKVRRDIWNVALEYYATFRRVSTQDVGSHLKFLRETMAPDVASIDGFGPVNLAKSWSVWRWFDDVDVDLQALEKHGENAVVLTTRTSLKITERTLKNLVPHLYGDGEKNWVKASVVAKLVDQRIVVDGLTIFQWDCTANVMASVKARNDLVTPVFRLLGSLKEVSLVFDQALVSPDLHRRSIP</sequence>
<dbReference type="EMBL" id="WSZM01000815">
    <property type="protein sequence ID" value="KAF4029437.1"/>
    <property type="molecule type" value="Genomic_DNA"/>
</dbReference>
<evidence type="ECO:0000313" key="2">
    <source>
        <dbReference type="EMBL" id="KAF4029437.1"/>
    </source>
</evidence>
<keyword evidence="4" id="KW-1185">Reference proteome</keyword>
<evidence type="ECO:0008006" key="5">
    <source>
        <dbReference type="Google" id="ProtNLM"/>
    </source>
</evidence>
<evidence type="ECO:0000256" key="1">
    <source>
        <dbReference type="SAM" id="Coils"/>
    </source>
</evidence>
<dbReference type="Proteomes" id="UP000602510">
    <property type="component" value="Unassembled WGS sequence"/>
</dbReference>
<evidence type="ECO:0000313" key="4">
    <source>
        <dbReference type="Proteomes" id="UP000602510"/>
    </source>
</evidence>
<dbReference type="AlphaFoldDB" id="A0A833W5L4"/>
<feature type="coiled-coil region" evidence="1">
    <location>
        <begin position="40"/>
        <end position="74"/>
    </location>
</feature>
<dbReference type="EMBL" id="JAACNO010001664">
    <property type="protein sequence ID" value="KAF4138579.1"/>
    <property type="molecule type" value="Genomic_DNA"/>
</dbReference>
<protein>
    <recommendedName>
        <fullName evidence="5">Bzip transcription factor</fullName>
    </recommendedName>
</protein>
<evidence type="ECO:0000313" key="3">
    <source>
        <dbReference type="EMBL" id="KAF4138579.1"/>
    </source>
</evidence>
<organism evidence="2 4">
    <name type="scientific">Phytophthora infestans</name>
    <name type="common">Potato late blight agent</name>
    <name type="synonym">Botrytis infestans</name>
    <dbReference type="NCBI Taxonomy" id="4787"/>
    <lineage>
        <taxon>Eukaryota</taxon>
        <taxon>Sar</taxon>
        <taxon>Stramenopiles</taxon>
        <taxon>Oomycota</taxon>
        <taxon>Peronosporomycetes</taxon>
        <taxon>Peronosporales</taxon>
        <taxon>Peronosporaceae</taxon>
        <taxon>Phytophthora</taxon>
    </lineage>
</organism>
<name>A0A833W5L4_PHYIN</name>